<evidence type="ECO:0000256" key="1">
    <source>
        <dbReference type="SAM" id="MobiDB-lite"/>
    </source>
</evidence>
<dbReference type="EMBL" id="JBHTBJ010000027">
    <property type="protein sequence ID" value="MFC7277970.1"/>
    <property type="molecule type" value="Genomic_DNA"/>
</dbReference>
<organism evidence="2 3">
    <name type="scientific">Paractinoplanes rhizophilus</name>
    <dbReference type="NCBI Taxonomy" id="1416877"/>
    <lineage>
        <taxon>Bacteria</taxon>
        <taxon>Bacillati</taxon>
        <taxon>Actinomycetota</taxon>
        <taxon>Actinomycetes</taxon>
        <taxon>Micromonosporales</taxon>
        <taxon>Micromonosporaceae</taxon>
        <taxon>Paractinoplanes</taxon>
    </lineage>
</organism>
<sequence>MFATIKNLIPEPRQADQPRNYVGKHRQADPVPPASPVPSEEPEKADTAAA</sequence>
<proteinExistence type="predicted"/>
<keyword evidence="3" id="KW-1185">Reference proteome</keyword>
<dbReference type="RefSeq" id="WP_378974232.1">
    <property type="nucleotide sequence ID" value="NZ_JBHTBJ010000027.1"/>
</dbReference>
<feature type="compositionally biased region" description="Basic and acidic residues" evidence="1">
    <location>
        <begin position="41"/>
        <end position="50"/>
    </location>
</feature>
<evidence type="ECO:0000313" key="2">
    <source>
        <dbReference type="EMBL" id="MFC7277970.1"/>
    </source>
</evidence>
<gene>
    <name evidence="2" type="ORF">ACFQS1_28620</name>
</gene>
<accession>A0ABW2I0X4</accession>
<comment type="caution">
    <text evidence="2">The sequence shown here is derived from an EMBL/GenBank/DDBJ whole genome shotgun (WGS) entry which is preliminary data.</text>
</comment>
<protein>
    <submittedName>
        <fullName evidence="2">Uncharacterized protein</fullName>
    </submittedName>
</protein>
<name>A0ABW2I0X4_9ACTN</name>
<reference evidence="3" key="1">
    <citation type="journal article" date="2019" name="Int. J. Syst. Evol. Microbiol.">
        <title>The Global Catalogue of Microorganisms (GCM) 10K type strain sequencing project: providing services to taxonomists for standard genome sequencing and annotation.</title>
        <authorList>
            <consortium name="The Broad Institute Genomics Platform"/>
            <consortium name="The Broad Institute Genome Sequencing Center for Infectious Disease"/>
            <person name="Wu L."/>
            <person name="Ma J."/>
        </authorList>
    </citation>
    <scope>NUCLEOTIDE SEQUENCE [LARGE SCALE GENOMIC DNA]</scope>
    <source>
        <strain evidence="3">XZYJT-10</strain>
    </source>
</reference>
<dbReference type="Proteomes" id="UP001596548">
    <property type="component" value="Unassembled WGS sequence"/>
</dbReference>
<feature type="region of interest" description="Disordered" evidence="1">
    <location>
        <begin position="1"/>
        <end position="50"/>
    </location>
</feature>
<evidence type="ECO:0000313" key="3">
    <source>
        <dbReference type="Proteomes" id="UP001596548"/>
    </source>
</evidence>